<dbReference type="GO" id="GO:0005737">
    <property type="term" value="C:cytoplasm"/>
    <property type="evidence" value="ECO:0007669"/>
    <property type="project" value="UniProtKB-SubCell"/>
</dbReference>
<comment type="pathway">
    <text evidence="6 9">Amino-acid biosynthesis; L-proline biosynthesis; L-proline from L-glutamate 5-semialdehyde: step 1/1.</text>
</comment>
<feature type="domain" description="Pyrroline-5-carboxylate reductase catalytic N-terminal" evidence="10">
    <location>
        <begin position="4"/>
        <end position="100"/>
    </location>
</feature>
<evidence type="ECO:0000256" key="9">
    <source>
        <dbReference type="RuleBase" id="RU003903"/>
    </source>
</evidence>
<dbReference type="OrthoDB" id="9805754at2"/>
<evidence type="ECO:0000256" key="4">
    <source>
        <dbReference type="ARBA" id="ARBA00023002"/>
    </source>
</evidence>
<dbReference type="EMBL" id="PKOZ01000001">
    <property type="protein sequence ID" value="PQD96644.1"/>
    <property type="molecule type" value="Genomic_DNA"/>
</dbReference>
<evidence type="ECO:0000259" key="11">
    <source>
        <dbReference type="Pfam" id="PF14748"/>
    </source>
</evidence>
<evidence type="ECO:0000256" key="2">
    <source>
        <dbReference type="ARBA" id="ARBA00022650"/>
    </source>
</evidence>
<comment type="subcellular location">
    <subcellularLocation>
        <location evidence="6">Cytoplasm</location>
    </subcellularLocation>
</comment>
<dbReference type="InterPro" id="IPR053790">
    <property type="entry name" value="P5CR-like_CS"/>
</dbReference>
<dbReference type="InterPro" id="IPR008927">
    <property type="entry name" value="6-PGluconate_DH-like_C_sf"/>
</dbReference>
<evidence type="ECO:0000313" key="12">
    <source>
        <dbReference type="EMBL" id="PQD96644.1"/>
    </source>
</evidence>
<dbReference type="HAMAP" id="MF_01925">
    <property type="entry name" value="P5C_reductase"/>
    <property type="match status" value="1"/>
</dbReference>
<keyword evidence="2 6" id="KW-0641">Proline biosynthesis</keyword>
<dbReference type="SUPFAM" id="SSF51735">
    <property type="entry name" value="NAD(P)-binding Rossmann-fold domains"/>
    <property type="match status" value="1"/>
</dbReference>
<dbReference type="FunFam" id="1.10.3730.10:FF:000001">
    <property type="entry name" value="Pyrroline-5-carboxylate reductase"/>
    <property type="match status" value="1"/>
</dbReference>
<dbReference type="RefSeq" id="WP_104847741.1">
    <property type="nucleotide sequence ID" value="NZ_PKOZ01000001.1"/>
</dbReference>
<dbReference type="EC" id="1.5.1.2" evidence="6 7"/>
<evidence type="ECO:0000256" key="7">
    <source>
        <dbReference type="NCBIfam" id="TIGR00112"/>
    </source>
</evidence>
<dbReference type="SUPFAM" id="SSF48179">
    <property type="entry name" value="6-phosphogluconate dehydrogenase C-terminal domain-like"/>
    <property type="match status" value="1"/>
</dbReference>
<proteinExistence type="inferred from homology"/>
<dbReference type="InterPro" id="IPR036291">
    <property type="entry name" value="NAD(P)-bd_dom_sf"/>
</dbReference>
<feature type="binding site" evidence="8">
    <location>
        <begin position="8"/>
        <end position="13"/>
    </location>
    <ligand>
        <name>NADP(+)</name>
        <dbReference type="ChEBI" id="CHEBI:58349"/>
    </ligand>
</feature>
<keyword evidence="4 6" id="KW-0560">Oxidoreductase</keyword>
<evidence type="ECO:0000256" key="3">
    <source>
        <dbReference type="ARBA" id="ARBA00022857"/>
    </source>
</evidence>
<dbReference type="Proteomes" id="UP000239663">
    <property type="component" value="Unassembled WGS sequence"/>
</dbReference>
<evidence type="ECO:0000256" key="5">
    <source>
        <dbReference type="ARBA" id="ARBA00058118"/>
    </source>
</evidence>
<dbReference type="InterPro" id="IPR000304">
    <property type="entry name" value="Pyrroline-COOH_reductase"/>
</dbReference>
<dbReference type="Pfam" id="PF03807">
    <property type="entry name" value="F420_oxidored"/>
    <property type="match status" value="1"/>
</dbReference>
<dbReference type="PANTHER" id="PTHR11645">
    <property type="entry name" value="PYRROLINE-5-CARBOXYLATE REDUCTASE"/>
    <property type="match status" value="1"/>
</dbReference>
<accession>A0A2S7N3N8</accession>
<comment type="caution">
    <text evidence="12">The sequence shown here is derived from an EMBL/GenBank/DDBJ whole genome shotgun (WGS) entry which is preliminary data.</text>
</comment>
<dbReference type="PIRSF" id="PIRSF000193">
    <property type="entry name" value="Pyrrol-5-carb_rd"/>
    <property type="match status" value="1"/>
</dbReference>
<dbReference type="UniPathway" id="UPA00098">
    <property type="reaction ID" value="UER00361"/>
</dbReference>
<evidence type="ECO:0000259" key="10">
    <source>
        <dbReference type="Pfam" id="PF03807"/>
    </source>
</evidence>
<evidence type="ECO:0000256" key="6">
    <source>
        <dbReference type="HAMAP-Rule" id="MF_01925"/>
    </source>
</evidence>
<sequence>MDKKIAFLGAGSMAEALISGLVARIGSRPANIWVNNRSNDSQLERLQKEYGVIPSRDMPSMLKGAEVVIIAVKPKDVLAALTQAKEHLNKDMLLISVAAGISTASLKSIIDLDIPIIRAMPNTSAAVGKSATALSGNEFVKDKDKQLAKEIFGTVGMAVYTDENQMDAVTGLSGSGPAYIYYLIEAMQLSAEQIGLKPEDAQKLIIQTLIGAAEMVHTSDKTPLTLRMEVTSPGGTTEAGIRVLEEKGVRDALIECIQTATNRSSEMGIELSQKISKGILSN</sequence>
<evidence type="ECO:0000256" key="1">
    <source>
        <dbReference type="ARBA" id="ARBA00005525"/>
    </source>
</evidence>
<reference evidence="12 13" key="1">
    <citation type="submission" date="2017-12" db="EMBL/GenBank/DDBJ databases">
        <title>Taxonomic description and draft genome of Pradoshia cofamensis Gen. nov., sp. nov., a thermotolerant bacillale isolated from anterior gut of earthworm Eisenia fetida.</title>
        <authorList>
            <person name="Saha T."/>
            <person name="Chakraborty R."/>
        </authorList>
    </citation>
    <scope>NUCLEOTIDE SEQUENCE [LARGE SCALE GENOMIC DNA]</scope>
    <source>
        <strain evidence="12 13">EAG3</strain>
    </source>
</reference>
<dbReference type="InterPro" id="IPR028939">
    <property type="entry name" value="P5C_Rdtase_cat_N"/>
</dbReference>
<comment type="similarity">
    <text evidence="1 6 9">Belongs to the pyrroline-5-carboxylate reductase family.</text>
</comment>
<dbReference type="Pfam" id="PF14748">
    <property type="entry name" value="P5CR_dimer"/>
    <property type="match status" value="1"/>
</dbReference>
<dbReference type="PROSITE" id="PS00521">
    <property type="entry name" value="P5CR"/>
    <property type="match status" value="1"/>
</dbReference>
<name>A0A2S7N3N8_9BACI</name>
<dbReference type="GO" id="GO:0004735">
    <property type="term" value="F:pyrroline-5-carboxylate reductase activity"/>
    <property type="evidence" value="ECO:0007669"/>
    <property type="project" value="UniProtKB-UniRule"/>
</dbReference>
<dbReference type="Gene3D" id="3.40.50.720">
    <property type="entry name" value="NAD(P)-binding Rossmann-like Domain"/>
    <property type="match status" value="1"/>
</dbReference>
<dbReference type="Gene3D" id="1.10.3730.10">
    <property type="entry name" value="ProC C-terminal domain-like"/>
    <property type="match status" value="1"/>
</dbReference>
<dbReference type="InterPro" id="IPR029036">
    <property type="entry name" value="P5CR_dimer"/>
</dbReference>
<evidence type="ECO:0000313" key="13">
    <source>
        <dbReference type="Proteomes" id="UP000239663"/>
    </source>
</evidence>
<dbReference type="NCBIfam" id="TIGR00112">
    <property type="entry name" value="proC"/>
    <property type="match status" value="1"/>
</dbReference>
<dbReference type="GO" id="GO:0055129">
    <property type="term" value="P:L-proline biosynthetic process"/>
    <property type="evidence" value="ECO:0007669"/>
    <property type="project" value="UniProtKB-UniRule"/>
</dbReference>
<feature type="binding site" evidence="8">
    <location>
        <begin position="71"/>
        <end position="74"/>
    </location>
    <ligand>
        <name>NADP(+)</name>
        <dbReference type="ChEBI" id="CHEBI:58349"/>
    </ligand>
</feature>
<comment type="catalytic activity">
    <reaction evidence="6 9">
        <text>L-proline + NADP(+) = (S)-1-pyrroline-5-carboxylate + NADPH + 2 H(+)</text>
        <dbReference type="Rhea" id="RHEA:14109"/>
        <dbReference type="ChEBI" id="CHEBI:15378"/>
        <dbReference type="ChEBI" id="CHEBI:17388"/>
        <dbReference type="ChEBI" id="CHEBI:57783"/>
        <dbReference type="ChEBI" id="CHEBI:58349"/>
        <dbReference type="ChEBI" id="CHEBI:60039"/>
        <dbReference type="EC" id="1.5.1.2"/>
    </reaction>
</comment>
<comment type="catalytic activity">
    <reaction evidence="6">
        <text>L-proline + NAD(+) = (S)-1-pyrroline-5-carboxylate + NADH + 2 H(+)</text>
        <dbReference type="Rhea" id="RHEA:14105"/>
        <dbReference type="ChEBI" id="CHEBI:15378"/>
        <dbReference type="ChEBI" id="CHEBI:17388"/>
        <dbReference type="ChEBI" id="CHEBI:57540"/>
        <dbReference type="ChEBI" id="CHEBI:57945"/>
        <dbReference type="ChEBI" id="CHEBI:60039"/>
        <dbReference type="EC" id="1.5.1.2"/>
    </reaction>
</comment>
<keyword evidence="6" id="KW-0963">Cytoplasm</keyword>
<protein>
    <recommendedName>
        <fullName evidence="6 7">Pyrroline-5-carboxylate reductase</fullName>
        <shortName evidence="6">P5C reductase</shortName>
        <shortName evidence="6">P5CR</shortName>
        <ecNumber evidence="6 7">1.5.1.2</ecNumber>
    </recommendedName>
    <alternativeName>
        <fullName evidence="6">PCA reductase</fullName>
    </alternativeName>
</protein>
<evidence type="ECO:0000256" key="8">
    <source>
        <dbReference type="PIRSR" id="PIRSR000193-1"/>
    </source>
</evidence>
<keyword evidence="13" id="KW-1185">Reference proteome</keyword>
<organism evidence="12 13">
    <name type="scientific">Pradoshia eiseniae</name>
    <dbReference type="NCBI Taxonomy" id="2064768"/>
    <lineage>
        <taxon>Bacteria</taxon>
        <taxon>Bacillati</taxon>
        <taxon>Bacillota</taxon>
        <taxon>Bacilli</taxon>
        <taxon>Bacillales</taxon>
        <taxon>Bacillaceae</taxon>
        <taxon>Pradoshia</taxon>
    </lineage>
</organism>
<gene>
    <name evidence="6 12" type="primary">proC</name>
    <name evidence="12" type="ORF">CYL18_01745</name>
</gene>
<comment type="function">
    <text evidence="5 6">Catalyzes the reduction of 1-pyrroline-5-carboxylate (PCA) to L-proline.</text>
</comment>
<keyword evidence="6 9" id="KW-0028">Amino-acid biosynthesis</keyword>
<dbReference type="PANTHER" id="PTHR11645:SF49">
    <property type="entry name" value="PYRROLINE-5-CARBOXYLATE REDUCTASE 1"/>
    <property type="match status" value="1"/>
</dbReference>
<feature type="domain" description="Pyrroline-5-carboxylate reductase dimerisation" evidence="11">
    <location>
        <begin position="163"/>
        <end position="267"/>
    </location>
</feature>
<dbReference type="AlphaFoldDB" id="A0A2S7N3N8"/>
<keyword evidence="3 6" id="KW-0521">NADP</keyword>